<evidence type="ECO:0000313" key="24">
    <source>
        <dbReference type="EMBL" id="CAA0839523.1"/>
    </source>
</evidence>
<dbReference type="SUPFAM" id="SSF51110">
    <property type="entry name" value="alpha-D-mannose-specific plant lectins"/>
    <property type="match status" value="1"/>
</dbReference>
<feature type="domain" description="Bulb-type lectin" evidence="22">
    <location>
        <begin position="37"/>
        <end position="155"/>
    </location>
</feature>
<dbReference type="Gene3D" id="2.90.10.10">
    <property type="entry name" value="Bulb-type lectin domain"/>
    <property type="match status" value="1"/>
</dbReference>
<dbReference type="InterPro" id="IPR036426">
    <property type="entry name" value="Bulb-type_lectin_dom_sf"/>
</dbReference>
<dbReference type="PIRSF" id="PIRSF000641">
    <property type="entry name" value="SRK"/>
    <property type="match status" value="1"/>
</dbReference>
<evidence type="ECO:0000256" key="5">
    <source>
        <dbReference type="ARBA" id="ARBA00022692"/>
    </source>
</evidence>
<name>A0A9N7NY54_STRHE</name>
<evidence type="ECO:0000256" key="12">
    <source>
        <dbReference type="ARBA" id="ARBA00023157"/>
    </source>
</evidence>
<feature type="signal peptide" evidence="20">
    <location>
        <begin position="1"/>
        <end position="25"/>
    </location>
</feature>
<keyword evidence="7 17" id="KW-0547">Nucleotide-binding</keyword>
<keyword evidence="13" id="KW-0675">Receptor</keyword>
<keyword evidence="11 19" id="KW-0472">Membrane</keyword>
<keyword evidence="6 20" id="KW-0732">Signal</keyword>
<dbReference type="FunFam" id="3.30.200.20:FF:000178">
    <property type="entry name" value="serine/threonine-protein kinase PBS1-like"/>
    <property type="match status" value="1"/>
</dbReference>
<evidence type="ECO:0000256" key="15">
    <source>
        <dbReference type="ARBA" id="ARBA00047899"/>
    </source>
</evidence>
<dbReference type="PROSITE" id="PS00108">
    <property type="entry name" value="PROTEIN_KINASE_ST"/>
    <property type="match status" value="1"/>
</dbReference>
<dbReference type="InterPro" id="IPR024171">
    <property type="entry name" value="SRK-like_kinase"/>
</dbReference>
<evidence type="ECO:0000259" key="21">
    <source>
        <dbReference type="PROSITE" id="PS50011"/>
    </source>
</evidence>
<keyword evidence="14" id="KW-0325">Glycoprotein</keyword>
<evidence type="ECO:0000259" key="23">
    <source>
        <dbReference type="PROSITE" id="PS50948"/>
    </source>
</evidence>
<evidence type="ECO:0000256" key="20">
    <source>
        <dbReference type="SAM" id="SignalP"/>
    </source>
</evidence>
<evidence type="ECO:0000256" key="2">
    <source>
        <dbReference type="ARBA" id="ARBA00022527"/>
    </source>
</evidence>
<keyword evidence="10 19" id="KW-1133">Transmembrane helix</keyword>
<dbReference type="PROSITE" id="PS00107">
    <property type="entry name" value="PROTEIN_KINASE_ATP"/>
    <property type="match status" value="1"/>
</dbReference>
<evidence type="ECO:0000256" key="4">
    <source>
        <dbReference type="ARBA" id="ARBA00022679"/>
    </source>
</evidence>
<keyword evidence="8 17" id="KW-0418">Kinase</keyword>
<dbReference type="FunFam" id="1.10.510.10:FF:000621">
    <property type="entry name" value="Serine/threonine-protein kinase"/>
    <property type="match status" value="1"/>
</dbReference>
<keyword evidence="3" id="KW-0245">EGF-like domain</keyword>
<dbReference type="PROSITE" id="PS50948">
    <property type="entry name" value="PAN"/>
    <property type="match status" value="1"/>
</dbReference>
<evidence type="ECO:0000256" key="17">
    <source>
        <dbReference type="PIRNR" id="PIRNR000641"/>
    </source>
</evidence>
<comment type="catalytic activity">
    <reaction evidence="16 17">
        <text>L-seryl-[protein] + ATP = O-phospho-L-seryl-[protein] + ADP + H(+)</text>
        <dbReference type="Rhea" id="RHEA:17989"/>
        <dbReference type="Rhea" id="RHEA-COMP:9863"/>
        <dbReference type="Rhea" id="RHEA-COMP:11604"/>
        <dbReference type="ChEBI" id="CHEBI:15378"/>
        <dbReference type="ChEBI" id="CHEBI:29999"/>
        <dbReference type="ChEBI" id="CHEBI:30616"/>
        <dbReference type="ChEBI" id="CHEBI:83421"/>
        <dbReference type="ChEBI" id="CHEBI:456216"/>
        <dbReference type="EC" id="2.7.11.1"/>
    </reaction>
</comment>
<keyword evidence="12" id="KW-1015">Disulfide bond</keyword>
<comment type="subcellular location">
    <subcellularLocation>
        <location evidence="1">Membrane</location>
        <topology evidence="1">Single-pass membrane protein</topology>
    </subcellularLocation>
</comment>
<feature type="domain" description="Protein kinase" evidence="21">
    <location>
        <begin position="524"/>
        <end position="812"/>
    </location>
</feature>
<dbReference type="GO" id="GO:0005524">
    <property type="term" value="F:ATP binding"/>
    <property type="evidence" value="ECO:0007669"/>
    <property type="project" value="UniProtKB-UniRule"/>
</dbReference>
<evidence type="ECO:0000259" key="22">
    <source>
        <dbReference type="PROSITE" id="PS50927"/>
    </source>
</evidence>
<accession>A0A9N7NY54</accession>
<dbReference type="SMART" id="SM00220">
    <property type="entry name" value="S_TKc"/>
    <property type="match status" value="1"/>
</dbReference>
<reference evidence="24" key="1">
    <citation type="submission" date="2019-12" db="EMBL/GenBank/DDBJ databases">
        <authorList>
            <person name="Scholes J."/>
        </authorList>
    </citation>
    <scope>NUCLEOTIDE SEQUENCE</scope>
</reference>
<sequence>MGSSAAAAAAAVAFLLLLFLSPALSGPVSFLPISPNFTASYLLFVNTSGAFLASPNSTFQARITTPKPESKSFHFLVSHVPSNTIVWSANRNHPVSSSSELRLTSDGLALFDDAGRPVWSASLNVSSSVSSMQLLESGNLVLLDHANDTVWQSFDFPADVLVPGQKLPVGINLTSSAGDGDLSEGNYRFAVEYNDAVLTWNEMRYWELSMDGSAFRDTDFAAGHLEMNSTGLFLMGENGVEVVIKVIIGSSTSGNSSYFQIVRLDPDGVLRILSFGGDESNTQLFSGPNNRCQVPFICGRLGVCTGNGGSCQCAPAFHTDPNTNTGDCVPSDASLALLPSGSCNGSFSSSSSSGVPIKYLNLTSDLDYFANYFTDFVTHNTNLSACQSLCSGNCSCRGVFYSPGSRSCYLIRNYFGSLLTKSSPTDRVGYVKTEVVGITHGYSTNHRKSGSSILPAVLLPSFGVVLVALIAALICSKRKRLSWEKFRNSKRESHPLADEEEMDLVSIPGLPVRFDYQEIVEATRGFSTQIGSGGFGTVYKGILKEGTEVAVKKITCLGAQGKREFLTEIAVIGKIHHVNLVRLKGFCASRGQRFLVYEYMNRGSLDQPLFRDDVNTLEWKERVEIAVGTARGLAYLHSGCEHKIIHCDIKPENILLHDHGVKISDFGLSKLLGPEQSALFTTMRGTRGYLAPEWLTSASISDRTDVYSYGMLLLEIVRGKKNSCPHNDIRNNRMVYFPLFALEMHEDGRYLEVLDPRLAGQVAAEEAERLVRVALCCVHEEPNMRPSMKNVVGMLEGGVPLGEPRAESLSFLRFYGRRFTEESTLGGRGNELMMMHGRTASGSAATSYNNTLSYMSSQDVSGPR</sequence>
<dbReference type="Proteomes" id="UP001153555">
    <property type="component" value="Unassembled WGS sequence"/>
</dbReference>
<evidence type="ECO:0000256" key="14">
    <source>
        <dbReference type="ARBA" id="ARBA00023180"/>
    </source>
</evidence>
<dbReference type="InterPro" id="IPR008271">
    <property type="entry name" value="Ser/Thr_kinase_AS"/>
</dbReference>
<dbReference type="CDD" id="cd00028">
    <property type="entry name" value="B_lectin"/>
    <property type="match status" value="1"/>
</dbReference>
<keyword evidence="2 17" id="KW-0723">Serine/threonine-protein kinase</keyword>
<organism evidence="24 25">
    <name type="scientific">Striga hermonthica</name>
    <name type="common">Purple witchweed</name>
    <name type="synonym">Buchnera hermonthica</name>
    <dbReference type="NCBI Taxonomy" id="68872"/>
    <lineage>
        <taxon>Eukaryota</taxon>
        <taxon>Viridiplantae</taxon>
        <taxon>Streptophyta</taxon>
        <taxon>Embryophyta</taxon>
        <taxon>Tracheophyta</taxon>
        <taxon>Spermatophyta</taxon>
        <taxon>Magnoliopsida</taxon>
        <taxon>eudicotyledons</taxon>
        <taxon>Gunneridae</taxon>
        <taxon>Pentapetalae</taxon>
        <taxon>asterids</taxon>
        <taxon>lamiids</taxon>
        <taxon>Lamiales</taxon>
        <taxon>Orobanchaceae</taxon>
        <taxon>Buchnereae</taxon>
        <taxon>Striga</taxon>
    </lineage>
</organism>
<dbReference type="PANTHER" id="PTHR47976:SF60">
    <property type="entry name" value="RECEPTOR-LIKE SERINE_THREONINE-PROTEIN KINASE"/>
    <property type="match status" value="1"/>
</dbReference>
<keyword evidence="4 17" id="KW-0808">Transferase</keyword>
<keyword evidence="5 19" id="KW-0812">Transmembrane</keyword>
<evidence type="ECO:0000256" key="13">
    <source>
        <dbReference type="ARBA" id="ARBA00023170"/>
    </source>
</evidence>
<dbReference type="InterPro" id="IPR003609">
    <property type="entry name" value="Pan_app"/>
</dbReference>
<dbReference type="InterPro" id="IPR011009">
    <property type="entry name" value="Kinase-like_dom_sf"/>
</dbReference>
<dbReference type="CDD" id="cd14066">
    <property type="entry name" value="STKc_IRAK"/>
    <property type="match status" value="1"/>
</dbReference>
<dbReference type="PROSITE" id="PS50011">
    <property type="entry name" value="PROTEIN_KINASE_DOM"/>
    <property type="match status" value="1"/>
</dbReference>
<evidence type="ECO:0000256" key="11">
    <source>
        <dbReference type="ARBA" id="ARBA00023136"/>
    </source>
</evidence>
<dbReference type="Pfam" id="PF00069">
    <property type="entry name" value="Pkinase"/>
    <property type="match status" value="1"/>
</dbReference>
<proteinExistence type="inferred from homology"/>
<dbReference type="EC" id="2.7.11.1" evidence="17"/>
<dbReference type="InterPro" id="IPR017441">
    <property type="entry name" value="Protein_kinase_ATP_BS"/>
</dbReference>
<keyword evidence="9 17" id="KW-0067">ATP-binding</keyword>
<dbReference type="InterPro" id="IPR000719">
    <property type="entry name" value="Prot_kinase_dom"/>
</dbReference>
<comment type="caution">
    <text evidence="24">The sequence shown here is derived from an EMBL/GenBank/DDBJ whole genome shotgun (WGS) entry which is preliminary data.</text>
</comment>
<dbReference type="SMART" id="SM00108">
    <property type="entry name" value="B_lectin"/>
    <property type="match status" value="1"/>
</dbReference>
<dbReference type="PANTHER" id="PTHR47976">
    <property type="entry name" value="G-TYPE LECTIN S-RECEPTOR-LIKE SERINE/THREONINE-PROTEIN KINASE SD2-5"/>
    <property type="match status" value="1"/>
</dbReference>
<evidence type="ECO:0000256" key="19">
    <source>
        <dbReference type="SAM" id="Phobius"/>
    </source>
</evidence>
<comment type="similarity">
    <text evidence="17">Belongs to the protein kinase superfamily. Ser/Thr protein kinase family.</text>
</comment>
<protein>
    <recommendedName>
        <fullName evidence="17">Receptor-like serine/threonine-protein kinase</fullName>
        <ecNumber evidence="17">2.7.11.1</ecNumber>
    </recommendedName>
</protein>
<feature type="chain" id="PRO_5040121793" description="Receptor-like serine/threonine-protein kinase" evidence="20">
    <location>
        <begin position="26"/>
        <end position="864"/>
    </location>
</feature>
<gene>
    <name evidence="24" type="ORF">SHERM_06087</name>
</gene>
<evidence type="ECO:0000256" key="10">
    <source>
        <dbReference type="ARBA" id="ARBA00022989"/>
    </source>
</evidence>
<dbReference type="Gene3D" id="1.10.510.10">
    <property type="entry name" value="Transferase(Phosphotransferase) domain 1"/>
    <property type="match status" value="1"/>
</dbReference>
<dbReference type="PROSITE" id="PS50927">
    <property type="entry name" value="BULB_LECTIN"/>
    <property type="match status" value="1"/>
</dbReference>
<evidence type="ECO:0000256" key="1">
    <source>
        <dbReference type="ARBA" id="ARBA00004167"/>
    </source>
</evidence>
<evidence type="ECO:0000256" key="16">
    <source>
        <dbReference type="ARBA" id="ARBA00048679"/>
    </source>
</evidence>
<evidence type="ECO:0000313" key="25">
    <source>
        <dbReference type="Proteomes" id="UP001153555"/>
    </source>
</evidence>
<dbReference type="InterPro" id="IPR051343">
    <property type="entry name" value="G-type_lectin_kinases/EP1-like"/>
</dbReference>
<evidence type="ECO:0000256" key="7">
    <source>
        <dbReference type="ARBA" id="ARBA00022741"/>
    </source>
</evidence>
<feature type="domain" description="Apple" evidence="23">
    <location>
        <begin position="343"/>
        <end position="435"/>
    </location>
</feature>
<dbReference type="OrthoDB" id="1530339at2759"/>
<dbReference type="GO" id="GO:0004674">
    <property type="term" value="F:protein serine/threonine kinase activity"/>
    <property type="evidence" value="ECO:0007669"/>
    <property type="project" value="UniProtKB-KW"/>
</dbReference>
<feature type="transmembrane region" description="Helical" evidence="19">
    <location>
        <begin position="453"/>
        <end position="475"/>
    </location>
</feature>
<comment type="catalytic activity">
    <reaction evidence="15 17">
        <text>L-threonyl-[protein] + ATP = O-phospho-L-threonyl-[protein] + ADP + H(+)</text>
        <dbReference type="Rhea" id="RHEA:46608"/>
        <dbReference type="Rhea" id="RHEA-COMP:11060"/>
        <dbReference type="Rhea" id="RHEA-COMP:11605"/>
        <dbReference type="ChEBI" id="CHEBI:15378"/>
        <dbReference type="ChEBI" id="CHEBI:30013"/>
        <dbReference type="ChEBI" id="CHEBI:30616"/>
        <dbReference type="ChEBI" id="CHEBI:61977"/>
        <dbReference type="ChEBI" id="CHEBI:456216"/>
        <dbReference type="EC" id="2.7.11.1"/>
    </reaction>
</comment>
<keyword evidence="25" id="KW-1185">Reference proteome</keyword>
<dbReference type="AlphaFoldDB" id="A0A9N7NY54"/>
<dbReference type="EMBL" id="CACSLK010031421">
    <property type="protein sequence ID" value="CAA0839523.1"/>
    <property type="molecule type" value="Genomic_DNA"/>
</dbReference>
<dbReference type="Pfam" id="PF00024">
    <property type="entry name" value="PAN_1"/>
    <property type="match status" value="1"/>
</dbReference>
<dbReference type="InterPro" id="IPR001480">
    <property type="entry name" value="Bulb-type_lectin_dom"/>
</dbReference>
<evidence type="ECO:0000256" key="9">
    <source>
        <dbReference type="ARBA" id="ARBA00022840"/>
    </source>
</evidence>
<dbReference type="Pfam" id="PF01453">
    <property type="entry name" value="B_lectin"/>
    <property type="match status" value="1"/>
</dbReference>
<feature type="binding site" evidence="18">
    <location>
        <position position="553"/>
    </location>
    <ligand>
        <name>ATP</name>
        <dbReference type="ChEBI" id="CHEBI:30616"/>
    </ligand>
</feature>
<dbReference type="GO" id="GO:0016020">
    <property type="term" value="C:membrane"/>
    <property type="evidence" value="ECO:0007669"/>
    <property type="project" value="UniProtKB-SubCell"/>
</dbReference>
<evidence type="ECO:0000256" key="18">
    <source>
        <dbReference type="PROSITE-ProRule" id="PRU10141"/>
    </source>
</evidence>
<dbReference type="Gene3D" id="3.30.200.20">
    <property type="entry name" value="Phosphorylase Kinase, domain 1"/>
    <property type="match status" value="1"/>
</dbReference>
<dbReference type="SUPFAM" id="SSF56112">
    <property type="entry name" value="Protein kinase-like (PK-like)"/>
    <property type="match status" value="1"/>
</dbReference>
<evidence type="ECO:0000256" key="6">
    <source>
        <dbReference type="ARBA" id="ARBA00022729"/>
    </source>
</evidence>
<evidence type="ECO:0000256" key="3">
    <source>
        <dbReference type="ARBA" id="ARBA00022536"/>
    </source>
</evidence>
<evidence type="ECO:0000256" key="8">
    <source>
        <dbReference type="ARBA" id="ARBA00022777"/>
    </source>
</evidence>